<proteinExistence type="predicted"/>
<reference evidence="2 3" key="1">
    <citation type="submission" date="2015-01" db="EMBL/GenBank/DDBJ databases">
        <title>Evolution of Trichinella species and genotypes.</title>
        <authorList>
            <person name="Korhonen P.K."/>
            <person name="Edoardo P."/>
            <person name="Giuseppe L.R."/>
            <person name="Gasser R.B."/>
        </authorList>
    </citation>
    <scope>NUCLEOTIDE SEQUENCE [LARGE SCALE GENOMIC DNA]</scope>
    <source>
        <strain evidence="2">ISS417</strain>
    </source>
</reference>
<accession>A0A0V0TYK0</accession>
<evidence type="ECO:0000313" key="2">
    <source>
        <dbReference type="EMBL" id="KRX44076.1"/>
    </source>
</evidence>
<name>A0A0V0TYK0_9BILA</name>
<evidence type="ECO:0000313" key="3">
    <source>
        <dbReference type="Proteomes" id="UP000055048"/>
    </source>
</evidence>
<dbReference type="OrthoDB" id="5920101at2759"/>
<dbReference type="EMBL" id="JYDJ01000104">
    <property type="protein sequence ID" value="KRX44076.1"/>
    <property type="molecule type" value="Genomic_DNA"/>
</dbReference>
<comment type="caution">
    <text evidence="2">The sequence shown here is derived from an EMBL/GenBank/DDBJ whole genome shotgun (WGS) entry which is preliminary data.</text>
</comment>
<feature type="coiled-coil region" evidence="1">
    <location>
        <begin position="2"/>
        <end position="29"/>
    </location>
</feature>
<keyword evidence="3" id="KW-1185">Reference proteome</keyword>
<organism evidence="2 3">
    <name type="scientific">Trichinella murrelli</name>
    <dbReference type="NCBI Taxonomy" id="144512"/>
    <lineage>
        <taxon>Eukaryota</taxon>
        <taxon>Metazoa</taxon>
        <taxon>Ecdysozoa</taxon>
        <taxon>Nematoda</taxon>
        <taxon>Enoplea</taxon>
        <taxon>Dorylaimia</taxon>
        <taxon>Trichinellida</taxon>
        <taxon>Trichinellidae</taxon>
        <taxon>Trichinella</taxon>
    </lineage>
</organism>
<keyword evidence="1" id="KW-0175">Coiled coil</keyword>
<dbReference type="AlphaFoldDB" id="A0A0V0TYK0"/>
<protein>
    <submittedName>
        <fullName evidence="2">Uncharacterized protein</fullName>
    </submittedName>
</protein>
<dbReference type="Proteomes" id="UP000055048">
    <property type="component" value="Unassembled WGS sequence"/>
</dbReference>
<gene>
    <name evidence="2" type="ORF">T05_15725</name>
</gene>
<sequence>MKEEMTKKIEELTKKLDCTKRRVNDLMMEIQHRCAENAEIERIEVIVAEMDRIFCLAEDLQWSCEDLLNEDDLATKVQEWNDFHFTVMDARATFHGYK</sequence>
<evidence type="ECO:0000256" key="1">
    <source>
        <dbReference type="SAM" id="Coils"/>
    </source>
</evidence>